<dbReference type="Gene3D" id="3.40.50.1820">
    <property type="entry name" value="alpha/beta hydrolase"/>
    <property type="match status" value="2"/>
</dbReference>
<reference evidence="1" key="1">
    <citation type="submission" date="2019-10" db="EMBL/GenBank/DDBJ databases">
        <authorList>
            <person name="Zhang R."/>
            <person name="Pan Y."/>
            <person name="Wang J."/>
            <person name="Ma R."/>
            <person name="Yu S."/>
        </authorList>
    </citation>
    <scope>NUCLEOTIDE SEQUENCE</scope>
    <source>
        <strain evidence="1">LA-IB0</strain>
        <tissue evidence="1">Leaf</tissue>
    </source>
</reference>
<organism evidence="1 2">
    <name type="scientific">Buddleja alternifolia</name>
    <dbReference type="NCBI Taxonomy" id="168488"/>
    <lineage>
        <taxon>Eukaryota</taxon>
        <taxon>Viridiplantae</taxon>
        <taxon>Streptophyta</taxon>
        <taxon>Embryophyta</taxon>
        <taxon>Tracheophyta</taxon>
        <taxon>Spermatophyta</taxon>
        <taxon>Magnoliopsida</taxon>
        <taxon>eudicotyledons</taxon>
        <taxon>Gunneridae</taxon>
        <taxon>Pentapetalae</taxon>
        <taxon>asterids</taxon>
        <taxon>lamiids</taxon>
        <taxon>Lamiales</taxon>
        <taxon>Scrophulariaceae</taxon>
        <taxon>Buddlejeae</taxon>
        <taxon>Buddleja</taxon>
    </lineage>
</organism>
<dbReference type="Proteomes" id="UP000826271">
    <property type="component" value="Unassembled WGS sequence"/>
</dbReference>
<dbReference type="SUPFAM" id="SSF53474">
    <property type="entry name" value="alpha/beta-Hydrolases"/>
    <property type="match status" value="1"/>
</dbReference>
<dbReference type="EMBL" id="WHWC01000015">
    <property type="protein sequence ID" value="KAG8368336.1"/>
    <property type="molecule type" value="Genomic_DNA"/>
</dbReference>
<name>A0AAV6WAB7_9LAMI</name>
<accession>A0AAV6WAB7</accession>
<sequence length="225" mass="25404">MAANSNKILHDFPVPLMFRHFKDGRIERYAGTDVVPVSLDSKTVVQSKDDDISLENVSARLYLPADATQEEKLPIIVYFHGGGFVMESTFSPLFHKHLNLFVAEASRYSVGGNIAHYMAIRIKKEASDSVLSKSFVDRLLLYVCPSDKGCNDTWIHPERDLVYVGEKDILKDRAWYYKEASRKSGRDGNIEVVEVKGEDHVFGVFFPDSENAFAMLKTVTSFINS</sequence>
<dbReference type="PANTHER" id="PTHR23024">
    <property type="entry name" value="ARYLACETAMIDE DEACETYLASE"/>
    <property type="match status" value="1"/>
</dbReference>
<evidence type="ECO:0008006" key="3">
    <source>
        <dbReference type="Google" id="ProtNLM"/>
    </source>
</evidence>
<evidence type="ECO:0000313" key="1">
    <source>
        <dbReference type="EMBL" id="KAG8368336.1"/>
    </source>
</evidence>
<keyword evidence="2" id="KW-1185">Reference proteome</keyword>
<gene>
    <name evidence="1" type="ORF">BUALT_Bualt15G0035000</name>
</gene>
<protein>
    <recommendedName>
        <fullName evidence="3">Alpha/beta hydrolase fold-3 domain-containing protein</fullName>
    </recommendedName>
</protein>
<dbReference type="PANTHER" id="PTHR23024:SF467">
    <property type="entry name" value="CARBOXYLESTERASE 12-RELATED"/>
    <property type="match status" value="1"/>
</dbReference>
<dbReference type="InterPro" id="IPR050466">
    <property type="entry name" value="Carboxylest/Gibb_receptor"/>
</dbReference>
<dbReference type="AlphaFoldDB" id="A0AAV6WAB7"/>
<comment type="caution">
    <text evidence="1">The sequence shown here is derived from an EMBL/GenBank/DDBJ whole genome shotgun (WGS) entry which is preliminary data.</text>
</comment>
<dbReference type="InterPro" id="IPR029058">
    <property type="entry name" value="AB_hydrolase_fold"/>
</dbReference>
<proteinExistence type="predicted"/>
<evidence type="ECO:0000313" key="2">
    <source>
        <dbReference type="Proteomes" id="UP000826271"/>
    </source>
</evidence>